<feature type="signal peptide" evidence="3">
    <location>
        <begin position="1"/>
        <end position="26"/>
    </location>
</feature>
<dbReference type="EMBL" id="DVMP01000157">
    <property type="protein sequence ID" value="HIU26588.1"/>
    <property type="molecule type" value="Genomic_DNA"/>
</dbReference>
<keyword evidence="2" id="KW-1133">Transmembrane helix</keyword>
<feature type="chain" id="PRO_5039369488" evidence="3">
    <location>
        <begin position="27"/>
        <end position="673"/>
    </location>
</feature>
<sequence>MKKKKWFSVLLVAIMVLTMAPGVTFATETTGGEGIDTYEELVSALKNAKTEETIEIAGNIELSGSLPGTAISGKTLTINGNEHEITFNQADTAQGVFGNNNNPLYENTTLRVNNLKITNTGDNGGWASILGYNAGGSNIHYDDCTFTNLGAAVYVNPITIDPAGSVIGIDITNCTFEDTSYQCGMDETSEGAYKDVIITNFENNTGDFDELPQVTNTVYAEVSGYAKSFGNDIQEAVNNADDGSTVIVMPGTYDGNIKFNGKNLSIEAMYPAYANGERESDESKLSEFTGTFNTFGENSDSFYEEQNVFISGFALSGDGLKIGNNNYNSVGNLVVSNCTMEFGENLSSASENDFAGLNYFVKTNGAAGAPYASVNVYDNYVAGTPNENIFPIQLWDVEHASVTDNTIILENAVNHQAVSIAKMKGDAEIQVTDNEISGAGGGIYITTWLLDGNTDDGEAVFTGSVNVSDNVLTGAGTETFDPIFLGYESVEGVPYGIMGGTLTAIGNTNNGEAIEAVIGEMENEESNRITATFKDGETIIGTITATPENGETSVAISLPDAIYKEGYIFTGWSDGQNSYEYLEEVNISEDTTFEAVWEVNEEPVGPADPDDPSTNPDNPAEQPNGQGNNAGQTDASYQTGDDSNMLIWLGLILIAVLGGTGTIIYGRKRKYSK</sequence>
<dbReference type="Pfam" id="PF20585">
    <property type="entry name" value="Pectate_lyase_5"/>
    <property type="match status" value="1"/>
</dbReference>
<organism evidence="4 5">
    <name type="scientific">Candidatus Allocopromorpha excrementigallinarum</name>
    <dbReference type="NCBI Taxonomy" id="2840742"/>
    <lineage>
        <taxon>Bacteria</taxon>
        <taxon>Bacillati</taxon>
        <taxon>Bacillota</taxon>
        <taxon>Clostridia</taxon>
        <taxon>Eubacteriales</taxon>
        <taxon>Eubacteriaceae</taxon>
        <taxon>Eubacteriaceae incertae sedis</taxon>
        <taxon>Candidatus Allocopromorpha</taxon>
    </lineage>
</organism>
<evidence type="ECO:0000313" key="4">
    <source>
        <dbReference type="EMBL" id="HIU26588.1"/>
    </source>
</evidence>
<accession>A0A9D1L7Z7</accession>
<evidence type="ECO:0000256" key="1">
    <source>
        <dbReference type="SAM" id="MobiDB-lite"/>
    </source>
</evidence>
<reference evidence="4" key="2">
    <citation type="journal article" date="2021" name="PeerJ">
        <title>Extensive microbial diversity within the chicken gut microbiome revealed by metagenomics and culture.</title>
        <authorList>
            <person name="Gilroy R."/>
            <person name="Ravi A."/>
            <person name="Getino M."/>
            <person name="Pursley I."/>
            <person name="Horton D.L."/>
            <person name="Alikhan N.F."/>
            <person name="Baker D."/>
            <person name="Gharbi K."/>
            <person name="Hall N."/>
            <person name="Watson M."/>
            <person name="Adriaenssens E.M."/>
            <person name="Foster-Nyarko E."/>
            <person name="Jarju S."/>
            <person name="Secka A."/>
            <person name="Antonio M."/>
            <person name="Oren A."/>
            <person name="Chaudhuri R.R."/>
            <person name="La Ragione R."/>
            <person name="Hildebrand F."/>
            <person name="Pallen M.J."/>
        </authorList>
    </citation>
    <scope>NUCLEOTIDE SEQUENCE</scope>
    <source>
        <strain evidence="4">ChiHcec3-6078</strain>
    </source>
</reference>
<comment type="caution">
    <text evidence="4">The sequence shown here is derived from an EMBL/GenBank/DDBJ whole genome shotgun (WGS) entry which is preliminary data.</text>
</comment>
<evidence type="ECO:0000256" key="3">
    <source>
        <dbReference type="SAM" id="SignalP"/>
    </source>
</evidence>
<evidence type="ECO:0000256" key="2">
    <source>
        <dbReference type="SAM" id="Phobius"/>
    </source>
</evidence>
<gene>
    <name evidence="4" type="ORF">IAC50_08870</name>
</gene>
<dbReference type="InterPro" id="IPR006626">
    <property type="entry name" value="PbH1"/>
</dbReference>
<feature type="region of interest" description="Disordered" evidence="1">
    <location>
        <begin position="602"/>
        <end position="637"/>
    </location>
</feature>
<keyword evidence="2" id="KW-0812">Transmembrane</keyword>
<dbReference type="SMART" id="SM00710">
    <property type="entry name" value="PbH1"/>
    <property type="match status" value="5"/>
</dbReference>
<evidence type="ECO:0000313" key="5">
    <source>
        <dbReference type="Proteomes" id="UP000824090"/>
    </source>
</evidence>
<feature type="transmembrane region" description="Helical" evidence="2">
    <location>
        <begin position="645"/>
        <end position="666"/>
    </location>
</feature>
<dbReference type="NCBIfam" id="TIGR01167">
    <property type="entry name" value="LPXTG_anchor"/>
    <property type="match status" value="1"/>
</dbReference>
<dbReference type="Gene3D" id="2.160.20.10">
    <property type="entry name" value="Single-stranded right-handed beta-helix, Pectin lyase-like"/>
    <property type="match status" value="1"/>
</dbReference>
<dbReference type="SUPFAM" id="SSF51126">
    <property type="entry name" value="Pectin lyase-like"/>
    <property type="match status" value="2"/>
</dbReference>
<dbReference type="Proteomes" id="UP000824090">
    <property type="component" value="Unassembled WGS sequence"/>
</dbReference>
<protein>
    <submittedName>
        <fullName evidence="4">LPXTG cell wall anchor domain-containing protein</fullName>
    </submittedName>
</protein>
<dbReference type="InterPro" id="IPR046776">
    <property type="entry name" value="Pectate_lyase_5"/>
</dbReference>
<reference evidence="4" key="1">
    <citation type="submission" date="2020-10" db="EMBL/GenBank/DDBJ databases">
        <authorList>
            <person name="Gilroy R."/>
        </authorList>
    </citation>
    <scope>NUCLEOTIDE SEQUENCE</scope>
    <source>
        <strain evidence="4">ChiHcec3-6078</strain>
    </source>
</reference>
<name>A0A9D1L7Z7_9FIRM</name>
<keyword evidence="2" id="KW-0472">Membrane</keyword>
<dbReference type="InterPro" id="IPR012334">
    <property type="entry name" value="Pectin_lyas_fold"/>
</dbReference>
<proteinExistence type="predicted"/>
<feature type="compositionally biased region" description="Polar residues" evidence="1">
    <location>
        <begin position="621"/>
        <end position="637"/>
    </location>
</feature>
<dbReference type="AlphaFoldDB" id="A0A9D1L7Z7"/>
<dbReference type="InterPro" id="IPR011050">
    <property type="entry name" value="Pectin_lyase_fold/virulence"/>
</dbReference>
<keyword evidence="3" id="KW-0732">Signal</keyword>